<evidence type="ECO:0000256" key="9">
    <source>
        <dbReference type="ARBA" id="ARBA00022833"/>
    </source>
</evidence>
<dbReference type="EC" id="3.5.1.18" evidence="5"/>
<evidence type="ECO:0000256" key="1">
    <source>
        <dbReference type="ARBA" id="ARBA00001941"/>
    </source>
</evidence>
<keyword evidence="7" id="KW-0479">Metal-binding</keyword>
<dbReference type="KEGG" id="scas:SACC_31970"/>
<dbReference type="PROSITE" id="PS00759">
    <property type="entry name" value="ARGE_DAPE_CPG2_2"/>
    <property type="match status" value="1"/>
</dbReference>
<proteinExistence type="inferred from homology"/>
<comment type="cofactor">
    <cofactor evidence="1">
        <name>Co(2+)</name>
        <dbReference type="ChEBI" id="CHEBI:48828"/>
    </cofactor>
</comment>
<dbReference type="SUPFAM" id="SSF53187">
    <property type="entry name" value="Zn-dependent exopeptidases"/>
    <property type="match status" value="1"/>
</dbReference>
<accession>A0AAQ4CWJ9</accession>
<evidence type="ECO:0000256" key="10">
    <source>
        <dbReference type="ARBA" id="ARBA00023285"/>
    </source>
</evidence>
<evidence type="ECO:0000256" key="11">
    <source>
        <dbReference type="ARBA" id="ARBA00051301"/>
    </source>
</evidence>
<dbReference type="Proteomes" id="UP001319921">
    <property type="component" value="Chromosome"/>
</dbReference>
<dbReference type="SUPFAM" id="SSF55031">
    <property type="entry name" value="Bacterial exopeptidase dimerisation domain"/>
    <property type="match status" value="1"/>
</dbReference>
<dbReference type="Gene3D" id="3.30.70.360">
    <property type="match status" value="1"/>
</dbReference>
<dbReference type="EMBL" id="AP025226">
    <property type="protein sequence ID" value="BDC00181.1"/>
    <property type="molecule type" value="Genomic_DNA"/>
</dbReference>
<dbReference type="NCBIfam" id="TIGR01910">
    <property type="entry name" value="DapE-ArgE"/>
    <property type="match status" value="1"/>
</dbReference>
<dbReference type="InterPro" id="IPR036264">
    <property type="entry name" value="Bact_exopeptidase_dim_dom"/>
</dbReference>
<evidence type="ECO:0000256" key="5">
    <source>
        <dbReference type="ARBA" id="ARBA00011921"/>
    </source>
</evidence>
<feature type="domain" description="Peptidase M20 dimerisation" evidence="12">
    <location>
        <begin position="166"/>
        <end position="285"/>
    </location>
</feature>
<keyword evidence="9" id="KW-0862">Zinc</keyword>
<protein>
    <recommendedName>
        <fullName evidence="6">Probable succinyl-diaminopimelate desuccinylase</fullName>
        <ecNumber evidence="5">3.5.1.18</ecNumber>
    </recommendedName>
</protein>
<evidence type="ECO:0000256" key="8">
    <source>
        <dbReference type="ARBA" id="ARBA00022801"/>
    </source>
</evidence>
<dbReference type="RefSeq" id="WP_229570898.1">
    <property type="nucleotide sequence ID" value="NZ_AP025226.1"/>
</dbReference>
<comment type="pathway">
    <text evidence="3">Amino-acid biosynthesis; L-lysine biosynthesis via DAP pathway; LL-2,6-diaminopimelate from (S)-tetrahydrodipicolinate (succinylase route): step 3/3.</text>
</comment>
<evidence type="ECO:0000313" key="14">
    <source>
        <dbReference type="Proteomes" id="UP001319921"/>
    </source>
</evidence>
<keyword evidence="10" id="KW-0170">Cobalt</keyword>
<evidence type="ECO:0000259" key="12">
    <source>
        <dbReference type="Pfam" id="PF07687"/>
    </source>
</evidence>
<name>A0AAQ4CWJ9_9CREN</name>
<evidence type="ECO:0000256" key="4">
    <source>
        <dbReference type="ARBA" id="ARBA00006247"/>
    </source>
</evidence>
<dbReference type="Pfam" id="PF01546">
    <property type="entry name" value="Peptidase_M20"/>
    <property type="match status" value="1"/>
</dbReference>
<keyword evidence="8" id="KW-0378">Hydrolase</keyword>
<dbReference type="InterPro" id="IPR001261">
    <property type="entry name" value="ArgE/DapE_CS"/>
</dbReference>
<comment type="cofactor">
    <cofactor evidence="2">
        <name>Zn(2+)</name>
        <dbReference type="ChEBI" id="CHEBI:29105"/>
    </cofactor>
</comment>
<dbReference type="PANTHER" id="PTHR43808">
    <property type="entry name" value="ACETYLORNITHINE DEACETYLASE"/>
    <property type="match status" value="1"/>
</dbReference>
<evidence type="ECO:0000256" key="6">
    <source>
        <dbReference type="ARBA" id="ARBA00016853"/>
    </source>
</evidence>
<keyword evidence="14" id="KW-1185">Reference proteome</keyword>
<evidence type="ECO:0000256" key="2">
    <source>
        <dbReference type="ARBA" id="ARBA00001947"/>
    </source>
</evidence>
<dbReference type="NCBIfam" id="NF006399">
    <property type="entry name" value="PRK08651.1-2"/>
    <property type="match status" value="1"/>
</dbReference>
<dbReference type="InterPro" id="IPR011650">
    <property type="entry name" value="Peptidase_M20_dimer"/>
</dbReference>
<dbReference type="InterPro" id="IPR050072">
    <property type="entry name" value="Peptidase_M20A"/>
</dbReference>
<evidence type="ECO:0000256" key="3">
    <source>
        <dbReference type="ARBA" id="ARBA00005130"/>
    </source>
</evidence>
<sequence>MKEIIELTSELVKIPSISGDNQNEITKFIKEWLERNAGVKPNIAELDKNWYTIIAEKGEGKNVIMLNGHYDVVPPGDKSKWNVDPFSGTIKDKMIIGRGSTDMKGGLAVLMKIFSEVEPKNYKLVFTAVPDEEIGGLHGSFILAQKYTPNLVIIGEPSGSTNITLAEKGLFQIKLKGYGKVAHGSLPSLGENAILKVFRDLQRISDSLNKFKIDLPSDLKDIIEDTKELYKFPEVFSISFNPSVIRGGVKTNVVPDYCELEIDMRVPPGVKISELLEFFKGVIMETKLEPIDLSEPNYTSPNNIYVRLFERSLIETLGIKPKKIMITGATDGRFFRYKNIPVIVYGPGELGVAHSYNEFVSFDELERSYKVLKNFFTQYDLGNT</sequence>
<evidence type="ECO:0000256" key="7">
    <source>
        <dbReference type="ARBA" id="ARBA00022723"/>
    </source>
</evidence>
<dbReference type="InterPro" id="IPR010182">
    <property type="entry name" value="ArgE/DapE"/>
</dbReference>
<dbReference type="GO" id="GO:0009014">
    <property type="term" value="F:succinyl-diaminopimelate desuccinylase activity"/>
    <property type="evidence" value="ECO:0007669"/>
    <property type="project" value="UniProtKB-EC"/>
</dbReference>
<comment type="catalytic activity">
    <reaction evidence="11">
        <text>N-succinyl-(2S,6S)-2,6-diaminopimelate + H2O = (2S,6S)-2,6-diaminopimelate + succinate</text>
        <dbReference type="Rhea" id="RHEA:22608"/>
        <dbReference type="ChEBI" id="CHEBI:15377"/>
        <dbReference type="ChEBI" id="CHEBI:30031"/>
        <dbReference type="ChEBI" id="CHEBI:57609"/>
        <dbReference type="ChEBI" id="CHEBI:58087"/>
        <dbReference type="EC" id="3.5.1.18"/>
    </reaction>
</comment>
<dbReference type="GeneID" id="68867919"/>
<gene>
    <name evidence="13" type="ORF">SACC_31970</name>
</gene>
<organism evidence="13 14">
    <name type="scientific">Saccharolobus caldissimus</name>
    <dbReference type="NCBI Taxonomy" id="1702097"/>
    <lineage>
        <taxon>Archaea</taxon>
        <taxon>Thermoproteota</taxon>
        <taxon>Thermoprotei</taxon>
        <taxon>Sulfolobales</taxon>
        <taxon>Sulfolobaceae</taxon>
        <taxon>Saccharolobus</taxon>
    </lineage>
</organism>
<reference evidence="13 14" key="1">
    <citation type="journal article" date="2022" name="Microbiol. Resour. Announc.">
        <title>Complete Genome Sequence of the Hyperthermophilic and Acidophilic Archaeon Saccharolobus caldissimus Strain HS-3T.</title>
        <authorList>
            <person name="Sakai H.D."/>
            <person name="Kurosawa N."/>
        </authorList>
    </citation>
    <scope>NUCLEOTIDE SEQUENCE [LARGE SCALE GENOMIC DNA]</scope>
    <source>
        <strain evidence="13 14">JCM32116</strain>
    </source>
</reference>
<dbReference type="InterPro" id="IPR002933">
    <property type="entry name" value="Peptidase_M20"/>
</dbReference>
<dbReference type="PROSITE" id="PS00758">
    <property type="entry name" value="ARGE_DAPE_CPG2_1"/>
    <property type="match status" value="1"/>
</dbReference>
<comment type="similarity">
    <text evidence="4">Belongs to the peptidase M20A family.</text>
</comment>
<evidence type="ECO:0000313" key="13">
    <source>
        <dbReference type="EMBL" id="BDC00181.1"/>
    </source>
</evidence>
<dbReference type="Pfam" id="PF07687">
    <property type="entry name" value="M20_dimer"/>
    <property type="match status" value="1"/>
</dbReference>
<dbReference type="AlphaFoldDB" id="A0AAQ4CWJ9"/>
<dbReference type="GO" id="GO:0046872">
    <property type="term" value="F:metal ion binding"/>
    <property type="evidence" value="ECO:0007669"/>
    <property type="project" value="UniProtKB-KW"/>
</dbReference>
<dbReference type="Gene3D" id="3.40.630.10">
    <property type="entry name" value="Zn peptidases"/>
    <property type="match status" value="2"/>
</dbReference>